<keyword evidence="1" id="KW-0472">Membrane</keyword>
<dbReference type="EMBL" id="DXGH01000072">
    <property type="protein sequence ID" value="HIW82457.1"/>
    <property type="molecule type" value="Genomic_DNA"/>
</dbReference>
<evidence type="ECO:0000256" key="1">
    <source>
        <dbReference type="SAM" id="Phobius"/>
    </source>
</evidence>
<feature type="transmembrane region" description="Helical" evidence="1">
    <location>
        <begin position="484"/>
        <end position="506"/>
    </location>
</feature>
<keyword evidence="1" id="KW-1133">Transmembrane helix</keyword>
<feature type="transmembrane region" description="Helical" evidence="1">
    <location>
        <begin position="438"/>
        <end position="463"/>
    </location>
</feature>
<protein>
    <recommendedName>
        <fullName evidence="4">Bacterial membrane protein YfhO</fullName>
    </recommendedName>
</protein>
<feature type="transmembrane region" description="Helical" evidence="1">
    <location>
        <begin position="342"/>
        <end position="360"/>
    </location>
</feature>
<comment type="caution">
    <text evidence="2">The sequence shown here is derived from an EMBL/GenBank/DDBJ whole genome shotgun (WGS) entry which is preliminary data.</text>
</comment>
<feature type="transmembrane region" description="Helical" evidence="1">
    <location>
        <begin position="366"/>
        <end position="383"/>
    </location>
</feature>
<feature type="transmembrane region" description="Helical" evidence="1">
    <location>
        <begin position="12"/>
        <end position="32"/>
    </location>
</feature>
<feature type="transmembrane region" description="Helical" evidence="1">
    <location>
        <begin position="141"/>
        <end position="161"/>
    </location>
</feature>
<evidence type="ECO:0000313" key="3">
    <source>
        <dbReference type="Proteomes" id="UP000824265"/>
    </source>
</evidence>
<feature type="transmembrane region" description="Helical" evidence="1">
    <location>
        <begin position="173"/>
        <end position="196"/>
    </location>
</feature>
<feature type="transmembrane region" description="Helical" evidence="1">
    <location>
        <begin position="287"/>
        <end position="305"/>
    </location>
</feature>
<feature type="transmembrane region" description="Helical" evidence="1">
    <location>
        <begin position="388"/>
        <end position="407"/>
    </location>
</feature>
<dbReference type="Proteomes" id="UP000824265">
    <property type="component" value="Unassembled WGS sequence"/>
</dbReference>
<feature type="transmembrane region" description="Helical" evidence="1">
    <location>
        <begin position="260"/>
        <end position="280"/>
    </location>
</feature>
<feature type="transmembrane region" description="Helical" evidence="1">
    <location>
        <begin position="311"/>
        <end position="330"/>
    </location>
</feature>
<reference evidence="2" key="1">
    <citation type="journal article" date="2021" name="PeerJ">
        <title>Extensive microbial diversity within the chicken gut microbiome revealed by metagenomics and culture.</title>
        <authorList>
            <person name="Gilroy R."/>
            <person name="Ravi A."/>
            <person name="Getino M."/>
            <person name="Pursley I."/>
            <person name="Horton D.L."/>
            <person name="Alikhan N.F."/>
            <person name="Baker D."/>
            <person name="Gharbi K."/>
            <person name="Hall N."/>
            <person name="Watson M."/>
            <person name="Adriaenssens E.M."/>
            <person name="Foster-Nyarko E."/>
            <person name="Jarju S."/>
            <person name="Secka A."/>
            <person name="Antonio M."/>
            <person name="Oren A."/>
            <person name="Chaudhuri R.R."/>
            <person name="La Ragione R."/>
            <person name="Hildebrand F."/>
            <person name="Pallen M.J."/>
        </authorList>
    </citation>
    <scope>NUCLEOTIDE SEQUENCE</scope>
    <source>
        <strain evidence="2">CHK195-6426</strain>
    </source>
</reference>
<dbReference type="AlphaFoldDB" id="A0A9D1R7G6"/>
<feature type="transmembrane region" description="Helical" evidence="1">
    <location>
        <begin position="699"/>
        <end position="720"/>
    </location>
</feature>
<accession>A0A9D1R7G6</accession>
<name>A0A9D1R7G6_9FIRM</name>
<proteinExistence type="predicted"/>
<feature type="transmembrane region" description="Helical" evidence="1">
    <location>
        <begin position="526"/>
        <end position="546"/>
    </location>
</feature>
<reference evidence="2" key="2">
    <citation type="submission" date="2021-04" db="EMBL/GenBank/DDBJ databases">
        <authorList>
            <person name="Gilroy R."/>
        </authorList>
    </citation>
    <scope>NUCLEOTIDE SEQUENCE</scope>
    <source>
        <strain evidence="2">CHK195-6426</strain>
    </source>
</reference>
<evidence type="ECO:0008006" key="4">
    <source>
        <dbReference type="Google" id="ProtNLM"/>
    </source>
</evidence>
<evidence type="ECO:0000313" key="2">
    <source>
        <dbReference type="EMBL" id="HIW82457.1"/>
    </source>
</evidence>
<organism evidence="2 3">
    <name type="scientific">Candidatus Acetatifactor stercoripullorum</name>
    <dbReference type="NCBI Taxonomy" id="2838414"/>
    <lineage>
        <taxon>Bacteria</taxon>
        <taxon>Bacillati</taxon>
        <taxon>Bacillota</taxon>
        <taxon>Clostridia</taxon>
        <taxon>Lachnospirales</taxon>
        <taxon>Lachnospiraceae</taxon>
        <taxon>Acetatifactor</taxon>
    </lineage>
</organism>
<gene>
    <name evidence="2" type="ORF">H9742_13225</name>
</gene>
<keyword evidence="1" id="KW-0812">Transmembrane</keyword>
<sequence length="733" mass="81738">MRVKVSFLKNRKILLLLFAELAMLLIGVSGLFGKSGVILEGQDTEWLVDEGIPLSAGVYTLKLYYEGEGDSLGDFGVEAENPMYKTLLCNNVPLYAGAGESACQFYLLDSVENLRAVLNVAENVEVQGLELIAEKGGSRIWLFWVITGSLLLDGYLLAAWRQRIKPFSAESRLVIFGIPGITLVSSLPLLVDYTIMGEELMFHMMRIEALADSIKWGQLGVRIEAAWLAGHGYANSIFCADTWLVLPALLRIIGFPMDSAYRIFVAAVNLATALIAYASFSRCFRSRYIGIFGSVLYTLAPYRLYNIYNSAAVGEYTAMIFLPLLAWGFYRIFTEDPKGKGYFWNWVIPAIGFTGIMQSHMPSCELAVGFTVLLCLVLWRKTFRRRTFIVLLNTAGITVAVNAWYLVPFLDLMAADKYNFNGNGYALIQSRGLLPAQIFYTLQADAVGLGAALLLCLVLWLVIRRRNSGSLLEEYWKREKRAGDIAFGMTALALFMSTCLFPWDLLSKSSRFAAAMADHLQFPGRMIFIAAIASVFTACVMGVWFLREKAGTLSGKTVLAFIGLISFVFGSYQVNDILLTRNEVVKLYSAQSMGSTAVLDGAYLPIGAEVEHMTYHEPVISEGGSMEGYEKEGLSCMAYVTAEKESYIEFPMLYYKGYRAKALETGEMLTAVKGENSDVRVLLPEGFQGTVRVWYDGMWYWRLAEALSVIVSIGLLMYSLRMKMKRMKQGAQR</sequence>
<feature type="transmembrane region" description="Helical" evidence="1">
    <location>
        <begin position="558"/>
        <end position="574"/>
    </location>
</feature>